<protein>
    <submittedName>
        <fullName evidence="2">Uncharacterized protein</fullName>
    </submittedName>
</protein>
<name>A0AAQ4EUE9_AMBAM</name>
<comment type="caution">
    <text evidence="2">The sequence shown here is derived from an EMBL/GenBank/DDBJ whole genome shotgun (WGS) entry which is preliminary data.</text>
</comment>
<keyword evidence="3" id="KW-1185">Reference proteome</keyword>
<evidence type="ECO:0000256" key="1">
    <source>
        <dbReference type="SAM" id="Coils"/>
    </source>
</evidence>
<organism evidence="2 3">
    <name type="scientific">Amblyomma americanum</name>
    <name type="common">Lone star tick</name>
    <dbReference type="NCBI Taxonomy" id="6943"/>
    <lineage>
        <taxon>Eukaryota</taxon>
        <taxon>Metazoa</taxon>
        <taxon>Ecdysozoa</taxon>
        <taxon>Arthropoda</taxon>
        <taxon>Chelicerata</taxon>
        <taxon>Arachnida</taxon>
        <taxon>Acari</taxon>
        <taxon>Parasitiformes</taxon>
        <taxon>Ixodida</taxon>
        <taxon>Ixodoidea</taxon>
        <taxon>Ixodidae</taxon>
        <taxon>Amblyomminae</taxon>
        <taxon>Amblyomma</taxon>
    </lineage>
</organism>
<accession>A0AAQ4EUE9</accession>
<dbReference type="Proteomes" id="UP001321473">
    <property type="component" value="Unassembled WGS sequence"/>
</dbReference>
<keyword evidence="1" id="KW-0175">Coiled coil</keyword>
<sequence>MPPRKGVTCVVRQRTAQCVDLTLVREQMATFRSKMALLPRVMLLSLLCTLDFPCAPLAAVAPYSGQPSTLLGDSQQSALVRAVSKAHAEELDQADRDIAQLVRELKALPQGDAQKDTLAAKLRQRQQELKVMRDKFRDQVLCILKHEADHATAHSEAADEAILRNCTEAAAPSVVLSEAPVSVAERR</sequence>
<dbReference type="EMBL" id="JARKHS020010750">
    <property type="protein sequence ID" value="KAK8778444.1"/>
    <property type="molecule type" value="Genomic_DNA"/>
</dbReference>
<gene>
    <name evidence="2" type="ORF">V5799_020214</name>
</gene>
<evidence type="ECO:0000313" key="2">
    <source>
        <dbReference type="EMBL" id="KAK8778444.1"/>
    </source>
</evidence>
<reference evidence="2 3" key="1">
    <citation type="journal article" date="2023" name="Arcadia Sci">
        <title>De novo assembly of a long-read Amblyomma americanum tick genome.</title>
        <authorList>
            <person name="Chou S."/>
            <person name="Poskanzer K.E."/>
            <person name="Rollins M."/>
            <person name="Thuy-Boun P.S."/>
        </authorList>
    </citation>
    <scope>NUCLEOTIDE SEQUENCE [LARGE SCALE GENOMIC DNA]</scope>
    <source>
        <strain evidence="2">F_SG_1</strain>
        <tissue evidence="2">Salivary glands</tissue>
    </source>
</reference>
<feature type="coiled-coil region" evidence="1">
    <location>
        <begin position="84"/>
        <end position="139"/>
    </location>
</feature>
<dbReference type="AlphaFoldDB" id="A0AAQ4EUE9"/>
<evidence type="ECO:0000313" key="3">
    <source>
        <dbReference type="Proteomes" id="UP001321473"/>
    </source>
</evidence>
<proteinExistence type="predicted"/>